<gene>
    <name evidence="3" type="ORF">METZ01_LOCUS119435</name>
</gene>
<evidence type="ECO:0000259" key="1">
    <source>
        <dbReference type="Pfam" id="PF00534"/>
    </source>
</evidence>
<dbReference type="Pfam" id="PF00534">
    <property type="entry name" value="Glycos_transf_1"/>
    <property type="match status" value="1"/>
</dbReference>
<feature type="domain" description="Glycosyltransferase subfamily 4-like N-terminal" evidence="2">
    <location>
        <begin position="16"/>
        <end position="169"/>
    </location>
</feature>
<dbReference type="EMBL" id="UINC01015891">
    <property type="protein sequence ID" value="SVA66581.1"/>
    <property type="molecule type" value="Genomic_DNA"/>
</dbReference>
<evidence type="ECO:0008006" key="4">
    <source>
        <dbReference type="Google" id="ProtNLM"/>
    </source>
</evidence>
<dbReference type="InterPro" id="IPR001296">
    <property type="entry name" value="Glyco_trans_1"/>
</dbReference>
<feature type="domain" description="Glycosyl transferase family 1" evidence="1">
    <location>
        <begin position="184"/>
        <end position="345"/>
    </location>
</feature>
<dbReference type="GO" id="GO:0016757">
    <property type="term" value="F:glycosyltransferase activity"/>
    <property type="evidence" value="ECO:0007669"/>
    <property type="project" value="InterPro"/>
</dbReference>
<accession>A0A381XQA1</accession>
<name>A0A381XQA1_9ZZZZ</name>
<dbReference type="Pfam" id="PF13439">
    <property type="entry name" value="Glyco_transf_4"/>
    <property type="match status" value="1"/>
</dbReference>
<evidence type="ECO:0000313" key="3">
    <source>
        <dbReference type="EMBL" id="SVA66581.1"/>
    </source>
</evidence>
<dbReference type="Gene3D" id="3.40.50.2000">
    <property type="entry name" value="Glycogen Phosphorylase B"/>
    <property type="match status" value="2"/>
</dbReference>
<sequence>MQSKISVLQVIPQLDVSGASQGCIDVANYLIENHHNCVVMTHSGKRVKNAKNKDIKVIISPVHSKNPITIFFNIFRLLQVIRDYNIDIIHVRSRAPAWSCFFASKISSKKFISTFHGTYNYNNFIKKFYNSIMLRTDGTIAISCFIEDQIKSQYSQTPKNLQVIYRGIDSKIFNSNNVNPERIKQIKNQHSLESDSIKILLPGRITGWKGHLILVQAIAEVIKNIKNNIEVLFVGPDENSSLKEHLKDHIQNLNMSNIFHFMGSSDEMANIYALSDIVVSSSTDPEAFGRIAVEAQSMGKFVVASNHGGSTETVINNETGYLYSPNDHKDLADMIIKAIDQNKYNSKKVLEAGVKNARENYSVERMCKETLEFYKKILGI</sequence>
<reference evidence="3" key="1">
    <citation type="submission" date="2018-05" db="EMBL/GenBank/DDBJ databases">
        <authorList>
            <person name="Lanie J.A."/>
            <person name="Ng W.-L."/>
            <person name="Kazmierczak K.M."/>
            <person name="Andrzejewski T.M."/>
            <person name="Davidsen T.M."/>
            <person name="Wayne K.J."/>
            <person name="Tettelin H."/>
            <person name="Glass J.I."/>
            <person name="Rusch D."/>
            <person name="Podicherti R."/>
            <person name="Tsui H.-C.T."/>
            <person name="Winkler M.E."/>
        </authorList>
    </citation>
    <scope>NUCLEOTIDE SEQUENCE</scope>
</reference>
<evidence type="ECO:0000259" key="2">
    <source>
        <dbReference type="Pfam" id="PF13439"/>
    </source>
</evidence>
<dbReference type="CDD" id="cd03819">
    <property type="entry name" value="GT4_WavL-like"/>
    <property type="match status" value="1"/>
</dbReference>
<dbReference type="InterPro" id="IPR028098">
    <property type="entry name" value="Glyco_trans_4-like_N"/>
</dbReference>
<dbReference type="InterPro" id="IPR050194">
    <property type="entry name" value="Glycosyltransferase_grp1"/>
</dbReference>
<dbReference type="AlphaFoldDB" id="A0A381XQA1"/>
<dbReference type="PANTHER" id="PTHR45947:SF3">
    <property type="entry name" value="SULFOQUINOVOSYL TRANSFERASE SQD2"/>
    <property type="match status" value="1"/>
</dbReference>
<dbReference type="SUPFAM" id="SSF53756">
    <property type="entry name" value="UDP-Glycosyltransferase/glycogen phosphorylase"/>
    <property type="match status" value="1"/>
</dbReference>
<protein>
    <recommendedName>
        <fullName evidence="4">Glycosyl transferase family 1 domain-containing protein</fullName>
    </recommendedName>
</protein>
<proteinExistence type="predicted"/>
<organism evidence="3">
    <name type="scientific">marine metagenome</name>
    <dbReference type="NCBI Taxonomy" id="408172"/>
    <lineage>
        <taxon>unclassified sequences</taxon>
        <taxon>metagenomes</taxon>
        <taxon>ecological metagenomes</taxon>
    </lineage>
</organism>
<dbReference type="PANTHER" id="PTHR45947">
    <property type="entry name" value="SULFOQUINOVOSYL TRANSFERASE SQD2"/>
    <property type="match status" value="1"/>
</dbReference>